<dbReference type="Proteomes" id="UP000010475">
    <property type="component" value="Chromosome"/>
</dbReference>
<organism evidence="3 4">
    <name type="scientific">Cylindrospermum stagnale PCC 7417</name>
    <dbReference type="NCBI Taxonomy" id="56107"/>
    <lineage>
        <taxon>Bacteria</taxon>
        <taxon>Bacillati</taxon>
        <taxon>Cyanobacteriota</taxon>
        <taxon>Cyanophyceae</taxon>
        <taxon>Nostocales</taxon>
        <taxon>Nostocaceae</taxon>
        <taxon>Cylindrospermum</taxon>
    </lineage>
</organism>
<evidence type="ECO:0000256" key="1">
    <source>
        <dbReference type="SAM" id="MobiDB-lite"/>
    </source>
</evidence>
<dbReference type="EMBL" id="CP003642">
    <property type="protein sequence ID" value="AFZ24331.1"/>
    <property type="molecule type" value="Genomic_DNA"/>
</dbReference>
<gene>
    <name evidence="3" type="ORF">Cylst_2092</name>
</gene>
<dbReference type="eggNOG" id="ENOG5031ZE2">
    <property type="taxonomic scope" value="Bacteria"/>
</dbReference>
<keyword evidence="2" id="KW-0732">Signal</keyword>
<evidence type="ECO:0000256" key="2">
    <source>
        <dbReference type="SAM" id="SignalP"/>
    </source>
</evidence>
<feature type="region of interest" description="Disordered" evidence="1">
    <location>
        <begin position="141"/>
        <end position="172"/>
    </location>
</feature>
<sequence>MNFKNLRRCGYLLTLLASTVPSVVFGQAALANSTNEFFKPLEPSNPSVKCYCPRPIFNQESKPFIPTRYCPDFGGRLQDRIPRDCPLYLKPSINSTSVSQPIMLAKKEADEGKHIFGSVANPIGSQPASGEDVRDFHLRTGKASEAQLDRDRRSTVQEVTGEKHMPGGGPQN</sequence>
<dbReference type="RefSeq" id="WP_015207586.1">
    <property type="nucleotide sequence ID" value="NC_019757.1"/>
</dbReference>
<dbReference type="STRING" id="56107.Cylst_2092"/>
<feature type="compositionally biased region" description="Basic and acidic residues" evidence="1">
    <location>
        <begin position="147"/>
        <end position="165"/>
    </location>
</feature>
<dbReference type="OrthoDB" id="9823858at2"/>
<accession>K9WX09</accession>
<evidence type="ECO:0000313" key="3">
    <source>
        <dbReference type="EMBL" id="AFZ24331.1"/>
    </source>
</evidence>
<feature type="chain" id="PRO_5003938283" evidence="2">
    <location>
        <begin position="27"/>
        <end position="172"/>
    </location>
</feature>
<dbReference type="KEGG" id="csg:Cylst_2092"/>
<feature type="signal peptide" evidence="2">
    <location>
        <begin position="1"/>
        <end position="26"/>
    </location>
</feature>
<dbReference type="HOGENOM" id="CLU_1552763_0_0_3"/>
<keyword evidence="4" id="KW-1185">Reference proteome</keyword>
<protein>
    <submittedName>
        <fullName evidence="3">Uncharacterized protein</fullName>
    </submittedName>
</protein>
<proteinExistence type="predicted"/>
<dbReference type="AlphaFoldDB" id="K9WX09"/>
<reference evidence="3 4" key="1">
    <citation type="submission" date="2012-06" db="EMBL/GenBank/DDBJ databases">
        <title>Finished chromosome of genome of Cylindrospermum stagnale PCC 7417.</title>
        <authorList>
            <consortium name="US DOE Joint Genome Institute"/>
            <person name="Gugger M."/>
            <person name="Coursin T."/>
            <person name="Rippka R."/>
            <person name="Tandeau De Marsac N."/>
            <person name="Huntemann M."/>
            <person name="Wei C.-L."/>
            <person name="Han J."/>
            <person name="Detter J.C."/>
            <person name="Han C."/>
            <person name="Tapia R."/>
            <person name="Chen A."/>
            <person name="Kyrpides N."/>
            <person name="Mavromatis K."/>
            <person name="Markowitz V."/>
            <person name="Szeto E."/>
            <person name="Ivanova N."/>
            <person name="Pagani I."/>
            <person name="Pati A."/>
            <person name="Goodwin L."/>
            <person name="Nordberg H.P."/>
            <person name="Cantor M.N."/>
            <person name="Hua S.X."/>
            <person name="Woyke T."/>
            <person name="Kerfeld C.A."/>
        </authorList>
    </citation>
    <scope>NUCLEOTIDE SEQUENCE [LARGE SCALE GENOMIC DNA]</scope>
    <source>
        <strain evidence="3 4">PCC 7417</strain>
    </source>
</reference>
<evidence type="ECO:0000313" key="4">
    <source>
        <dbReference type="Proteomes" id="UP000010475"/>
    </source>
</evidence>
<name>K9WX09_9NOST</name>